<feature type="binding site" evidence="3">
    <location>
        <position position="333"/>
    </location>
    <ligand>
        <name>Mg(2+)</name>
        <dbReference type="ChEBI" id="CHEBI:18420"/>
        <label>1</label>
        <note>catalytic</note>
    </ligand>
</feature>
<dbReference type="OrthoDB" id="411145at2759"/>
<dbReference type="Proteomes" id="UP000192257">
    <property type="component" value="Unassembled WGS sequence"/>
</dbReference>
<dbReference type="GO" id="GO:0008441">
    <property type="term" value="F:3'(2'),5'-bisphosphate nucleotidase activity"/>
    <property type="evidence" value="ECO:0007669"/>
    <property type="project" value="UniProtKB-EC"/>
</dbReference>
<protein>
    <recommendedName>
        <fullName evidence="2">3'(2'),5'-bisphosphate nucleotidase</fullName>
        <ecNumber evidence="2">3.1.3.7</ecNumber>
    </recommendedName>
</protein>
<dbReference type="PANTHER" id="PTHR43028">
    <property type="entry name" value="3'(2'),5'-BISPHOSPHATE NUCLEOTIDASE 1"/>
    <property type="match status" value="1"/>
</dbReference>
<keyword evidence="4" id="KW-0732">Signal</keyword>
<keyword evidence="6" id="KW-1185">Reference proteome</keyword>
<dbReference type="GeneID" id="39989933"/>
<sequence length="394" mass="43413">MTSVNLLDVLMVCVRGALAAQRYIALQLLQLDQLQTDTNPQIAEMSIVQYDAGTRRALLAKLRDAVQVEVKEHLHNKKGNAAKDLVTTADVVTQAVLECVLRTAFPTVPFTLVGEEEGSTAAQHTRMGAAQCIATHYNTHEAIPQQAELEAHVPLSSRIVTAKTSEELRRRVGVFIDPIDGTNCFVEGCWEVPLTLVGITLDGVPIAAVVNRVFHCNAEQLREGYSSSRSLSYVWNRSTEKPFIVHEGKRVSPLVSAPRPVTTWSTLRVVCSNTTRDSVFTQLLCKLQPFEKHGARGAGNKLMLIFSSMISGSSQRTSCDVFLSPANSIKTWDTCAPHAFLLALGGELYTLQGEVIRYQLIGDRRTKLPAGVVGVSCWSKTEVPRRMRWSHSNM</sequence>
<dbReference type="InterPro" id="IPR050725">
    <property type="entry name" value="CysQ/Inositol_MonoPase"/>
</dbReference>
<dbReference type="Pfam" id="PF00459">
    <property type="entry name" value="Inositol_P"/>
    <property type="match status" value="1"/>
</dbReference>
<feature type="binding site" evidence="3">
    <location>
        <position position="115"/>
    </location>
    <ligand>
        <name>Mg(2+)</name>
        <dbReference type="ChEBI" id="CHEBI:18420"/>
        <label>1</label>
        <note>catalytic</note>
    </ligand>
</feature>
<name>A0A1X0NIY3_9TRYP</name>
<comment type="similarity">
    <text evidence="1">Belongs to the inositol monophosphatase superfamily.</text>
</comment>
<proteinExistence type="inferred from homology"/>
<evidence type="ECO:0000256" key="3">
    <source>
        <dbReference type="PIRSR" id="PIRSR600760-2"/>
    </source>
</evidence>
<dbReference type="RefSeq" id="XP_028878554.1">
    <property type="nucleotide sequence ID" value="XM_029030153.1"/>
</dbReference>
<comment type="cofactor">
    <cofactor evidence="3">
        <name>Mg(2+)</name>
        <dbReference type="ChEBI" id="CHEBI:18420"/>
    </cofactor>
</comment>
<dbReference type="EMBL" id="NBCO01000044">
    <property type="protein sequence ID" value="ORC84488.1"/>
    <property type="molecule type" value="Genomic_DNA"/>
</dbReference>
<dbReference type="InterPro" id="IPR000760">
    <property type="entry name" value="Inositol_monophosphatase-like"/>
</dbReference>
<evidence type="ECO:0000256" key="4">
    <source>
        <dbReference type="SAM" id="SignalP"/>
    </source>
</evidence>
<feature type="binding site" evidence="3">
    <location>
        <position position="180"/>
    </location>
    <ligand>
        <name>Mg(2+)</name>
        <dbReference type="ChEBI" id="CHEBI:18420"/>
        <label>1</label>
        <note>catalytic</note>
    </ligand>
</feature>
<dbReference type="EC" id="3.1.3.7" evidence="2"/>
<dbReference type="GO" id="GO:0046872">
    <property type="term" value="F:metal ion binding"/>
    <property type="evidence" value="ECO:0007669"/>
    <property type="project" value="UniProtKB-KW"/>
</dbReference>
<evidence type="ECO:0000256" key="2">
    <source>
        <dbReference type="ARBA" id="ARBA00012633"/>
    </source>
</evidence>
<dbReference type="STRING" id="67003.A0A1X0NIY3"/>
<feature type="binding site" evidence="3">
    <location>
        <position position="177"/>
    </location>
    <ligand>
        <name>Mg(2+)</name>
        <dbReference type="ChEBI" id="CHEBI:18420"/>
        <label>1</label>
        <note>catalytic</note>
    </ligand>
</feature>
<dbReference type="AlphaFoldDB" id="A0A1X0NIY3"/>
<dbReference type="VEuPathDB" id="TriTrypDB:TM35_000441440"/>
<comment type="caution">
    <text evidence="5">The sequence shown here is derived from an EMBL/GenBank/DDBJ whole genome shotgun (WGS) entry which is preliminary data.</text>
</comment>
<evidence type="ECO:0000256" key="1">
    <source>
        <dbReference type="ARBA" id="ARBA00009759"/>
    </source>
</evidence>
<gene>
    <name evidence="5" type="ORF">TM35_000441440</name>
</gene>
<keyword evidence="3" id="KW-0460">Magnesium</keyword>
<evidence type="ECO:0000313" key="6">
    <source>
        <dbReference type="Proteomes" id="UP000192257"/>
    </source>
</evidence>
<reference evidence="5 6" key="1">
    <citation type="submission" date="2017-03" db="EMBL/GenBank/DDBJ databases">
        <title>An alternative strategy for trypanosome survival in the mammalian bloodstream revealed through genome and transcriptome analysis of the ubiquitous bovine parasite Trypanosoma (Megatrypanum) theileri.</title>
        <authorList>
            <person name="Kelly S."/>
            <person name="Ivens A."/>
            <person name="Mott A."/>
            <person name="O'Neill E."/>
            <person name="Emms D."/>
            <person name="Macleod O."/>
            <person name="Voorheis P."/>
            <person name="Matthews J."/>
            <person name="Matthews K."/>
            <person name="Carrington M."/>
        </authorList>
    </citation>
    <scope>NUCLEOTIDE SEQUENCE [LARGE SCALE GENOMIC DNA]</scope>
    <source>
        <strain evidence="5">Edinburgh</strain>
    </source>
</reference>
<feature type="signal peptide" evidence="4">
    <location>
        <begin position="1"/>
        <end position="19"/>
    </location>
</feature>
<keyword evidence="3" id="KW-0479">Metal-binding</keyword>
<evidence type="ECO:0000313" key="5">
    <source>
        <dbReference type="EMBL" id="ORC84488.1"/>
    </source>
</evidence>
<feature type="binding site" evidence="3">
    <location>
        <position position="179"/>
    </location>
    <ligand>
        <name>Mg(2+)</name>
        <dbReference type="ChEBI" id="CHEBI:18420"/>
        <label>1</label>
        <note>catalytic</note>
    </ligand>
</feature>
<accession>A0A1X0NIY3</accession>
<dbReference type="Gene3D" id="3.40.190.80">
    <property type="match status" value="1"/>
</dbReference>
<dbReference type="Gene3D" id="3.30.540.10">
    <property type="entry name" value="Fructose-1,6-Bisphosphatase, subunit A, domain 1"/>
    <property type="match status" value="1"/>
</dbReference>
<dbReference type="SUPFAM" id="SSF56655">
    <property type="entry name" value="Carbohydrate phosphatase"/>
    <property type="match status" value="1"/>
</dbReference>
<dbReference type="PANTHER" id="PTHR43028:SF5">
    <property type="entry name" value="3'(2'),5'-BISPHOSPHATE NUCLEOTIDASE 1"/>
    <property type="match status" value="1"/>
</dbReference>
<organism evidence="5 6">
    <name type="scientific">Trypanosoma theileri</name>
    <dbReference type="NCBI Taxonomy" id="67003"/>
    <lineage>
        <taxon>Eukaryota</taxon>
        <taxon>Discoba</taxon>
        <taxon>Euglenozoa</taxon>
        <taxon>Kinetoplastea</taxon>
        <taxon>Metakinetoplastina</taxon>
        <taxon>Trypanosomatida</taxon>
        <taxon>Trypanosomatidae</taxon>
        <taxon>Trypanosoma</taxon>
    </lineage>
</organism>
<feature type="chain" id="PRO_5012959017" description="3'(2'),5'-bisphosphate nucleotidase" evidence="4">
    <location>
        <begin position="20"/>
        <end position="394"/>
    </location>
</feature>